<dbReference type="RefSeq" id="WP_406794947.1">
    <property type="nucleotide sequence ID" value="NZ_JBJHZX010000104.1"/>
</dbReference>
<feature type="domain" description="HTH cro/C1-type" evidence="1">
    <location>
        <begin position="2"/>
        <end position="32"/>
    </location>
</feature>
<evidence type="ECO:0000313" key="2">
    <source>
        <dbReference type="EMBL" id="MFL0198834.1"/>
    </source>
</evidence>
<dbReference type="PROSITE" id="PS50943">
    <property type="entry name" value="HTH_CROC1"/>
    <property type="match status" value="1"/>
</dbReference>
<dbReference type="Proteomes" id="UP001623660">
    <property type="component" value="Unassembled WGS sequence"/>
</dbReference>
<gene>
    <name evidence="2" type="ORF">ACJDU8_25270</name>
</gene>
<name>A0ABW8SV57_9CLOT</name>
<protein>
    <submittedName>
        <fullName evidence="2">Helix-turn-helix domain-containing protein</fullName>
    </submittedName>
</protein>
<dbReference type="Gene3D" id="1.10.260.40">
    <property type="entry name" value="lambda repressor-like DNA-binding domains"/>
    <property type="match status" value="1"/>
</dbReference>
<evidence type="ECO:0000313" key="3">
    <source>
        <dbReference type="Proteomes" id="UP001623660"/>
    </source>
</evidence>
<evidence type="ECO:0000259" key="1">
    <source>
        <dbReference type="PROSITE" id="PS50943"/>
    </source>
</evidence>
<dbReference type="SUPFAM" id="SSF47413">
    <property type="entry name" value="lambda repressor-like DNA-binding domains"/>
    <property type="match status" value="1"/>
</dbReference>
<dbReference type="SMART" id="SM00530">
    <property type="entry name" value="HTH_XRE"/>
    <property type="match status" value="1"/>
</dbReference>
<proteinExistence type="predicted"/>
<comment type="caution">
    <text evidence="2">The sequence shown here is derived from an EMBL/GenBank/DDBJ whole genome shotgun (WGS) entry which is preliminary data.</text>
</comment>
<keyword evidence="3" id="KW-1185">Reference proteome</keyword>
<dbReference type="Pfam" id="PF01381">
    <property type="entry name" value="HTH_3"/>
    <property type="match status" value="1"/>
</dbReference>
<dbReference type="InterPro" id="IPR010982">
    <property type="entry name" value="Lambda_DNA-bd_dom_sf"/>
</dbReference>
<accession>A0ABW8SV57</accession>
<sequence length="79" mass="9437">MFRAIRNKLGITQKQMAERLGMSQSRLSKLENSSVYTMNYISIPFIKKTCDEFTMCPIMLFLYFYEGQFYCPFYSKKTK</sequence>
<dbReference type="InterPro" id="IPR001387">
    <property type="entry name" value="Cro/C1-type_HTH"/>
</dbReference>
<reference evidence="2 3" key="1">
    <citation type="submission" date="2024-11" db="EMBL/GenBank/DDBJ databases">
        <authorList>
            <person name="Heng Y.C."/>
            <person name="Lim A.C.H."/>
            <person name="Lee J.K.Y."/>
            <person name="Kittelmann S."/>
        </authorList>
    </citation>
    <scope>NUCLEOTIDE SEQUENCE [LARGE SCALE GENOMIC DNA]</scope>
    <source>
        <strain evidence="2 3">WILCCON 0269</strain>
    </source>
</reference>
<organism evidence="2 3">
    <name type="scientific">Candidatus Clostridium eludens</name>
    <dbReference type="NCBI Taxonomy" id="3381663"/>
    <lineage>
        <taxon>Bacteria</taxon>
        <taxon>Bacillati</taxon>
        <taxon>Bacillota</taxon>
        <taxon>Clostridia</taxon>
        <taxon>Eubacteriales</taxon>
        <taxon>Clostridiaceae</taxon>
        <taxon>Clostridium</taxon>
    </lineage>
</organism>
<dbReference type="EMBL" id="JBJHZX010000104">
    <property type="protein sequence ID" value="MFL0198834.1"/>
    <property type="molecule type" value="Genomic_DNA"/>
</dbReference>
<dbReference type="CDD" id="cd00093">
    <property type="entry name" value="HTH_XRE"/>
    <property type="match status" value="1"/>
</dbReference>